<organism evidence="2 3">
    <name type="scientific">Camelina sativa</name>
    <name type="common">False flax</name>
    <name type="synonym">Myagrum sativum</name>
    <dbReference type="NCBI Taxonomy" id="90675"/>
    <lineage>
        <taxon>Eukaryota</taxon>
        <taxon>Viridiplantae</taxon>
        <taxon>Streptophyta</taxon>
        <taxon>Embryophyta</taxon>
        <taxon>Tracheophyta</taxon>
        <taxon>Spermatophyta</taxon>
        <taxon>Magnoliopsida</taxon>
        <taxon>eudicotyledons</taxon>
        <taxon>Gunneridae</taxon>
        <taxon>Pentapetalae</taxon>
        <taxon>rosids</taxon>
        <taxon>malvids</taxon>
        <taxon>Brassicales</taxon>
        <taxon>Brassicaceae</taxon>
        <taxon>Camelineae</taxon>
        <taxon>Camelina</taxon>
    </lineage>
</organism>
<sequence length="307" mass="35444">MWFVYGEHPIRFSLREFGILTGLICGPLPSDEEESSAIDVGPISDSDFFHTLIGPNNSYTIREIVDILKEDKKLPIARRMNGDRRLRLCLVVIVDEIFICNSFVVRASSKVVKLVENLDAFVKYPWGRLSFLRTLERVTLGYVVPTARALADQLSQSHTATHGFTLSFQLLFFHAIPLLARILPDADDELTFDDRSMRHLTQLNLFHNSNILEAENNPNLCVENILHSEDPQDYQDYNWYGTEVDNTRIDLIMRKLDDGHIFKKKRLAWRDSTFAIDYMRCAKKENNHTSYQTKEIQSCSREQNTPA</sequence>
<dbReference type="GeneID" id="104702538"/>
<dbReference type="PANTHER" id="PTHR48449:SF1">
    <property type="entry name" value="DUF1985 DOMAIN-CONTAINING PROTEIN"/>
    <property type="match status" value="1"/>
</dbReference>
<evidence type="ECO:0000313" key="3">
    <source>
        <dbReference type="RefSeq" id="XP_010416715.1"/>
    </source>
</evidence>
<evidence type="ECO:0000313" key="2">
    <source>
        <dbReference type="Proteomes" id="UP000694864"/>
    </source>
</evidence>
<accession>A0ABM0SVG0</accession>
<name>A0ABM0SVG0_CAMSA</name>
<protein>
    <submittedName>
        <fullName evidence="3">Uncharacterized protein LOC104702538 isoform X1</fullName>
    </submittedName>
</protein>
<reference evidence="3" key="2">
    <citation type="submission" date="2025-08" db="UniProtKB">
        <authorList>
            <consortium name="RefSeq"/>
        </authorList>
    </citation>
    <scope>IDENTIFICATION</scope>
    <source>
        <tissue evidence="3">Leaf</tissue>
    </source>
</reference>
<keyword evidence="2" id="KW-1185">Reference proteome</keyword>
<dbReference type="PANTHER" id="PTHR48449">
    <property type="entry name" value="DUF1985 DOMAIN-CONTAINING PROTEIN"/>
    <property type="match status" value="1"/>
</dbReference>
<feature type="domain" description="DUF1985" evidence="1">
    <location>
        <begin position="1"/>
        <end position="135"/>
    </location>
</feature>
<dbReference type="Proteomes" id="UP000694864">
    <property type="component" value="Chromosome 1"/>
</dbReference>
<evidence type="ECO:0000259" key="1">
    <source>
        <dbReference type="Pfam" id="PF09331"/>
    </source>
</evidence>
<proteinExistence type="predicted"/>
<gene>
    <name evidence="3" type="primary">LOC104702538</name>
</gene>
<dbReference type="RefSeq" id="XP_010416715.1">
    <property type="nucleotide sequence ID" value="XM_010418413.2"/>
</dbReference>
<dbReference type="InterPro" id="IPR015410">
    <property type="entry name" value="DUF1985"/>
</dbReference>
<dbReference type="Pfam" id="PF09331">
    <property type="entry name" value="DUF1985"/>
    <property type="match status" value="1"/>
</dbReference>
<reference evidence="2" key="1">
    <citation type="journal article" date="2014" name="Nat. Commun.">
        <title>The emerging biofuel crop Camelina sativa retains a highly undifferentiated hexaploid genome structure.</title>
        <authorList>
            <person name="Kagale S."/>
            <person name="Koh C."/>
            <person name="Nixon J."/>
            <person name="Bollina V."/>
            <person name="Clarke W.E."/>
            <person name="Tuteja R."/>
            <person name="Spillane C."/>
            <person name="Robinson S.J."/>
            <person name="Links M.G."/>
            <person name="Clarke C."/>
            <person name="Higgins E.E."/>
            <person name="Huebert T."/>
            <person name="Sharpe A.G."/>
            <person name="Parkin I.A."/>
        </authorList>
    </citation>
    <scope>NUCLEOTIDE SEQUENCE [LARGE SCALE GENOMIC DNA]</scope>
    <source>
        <strain evidence="2">cv. DH55</strain>
    </source>
</reference>